<evidence type="ECO:0000313" key="2">
    <source>
        <dbReference type="EMBL" id="GIH10532.1"/>
    </source>
</evidence>
<comment type="caution">
    <text evidence="2">The sequence shown here is derived from an EMBL/GenBank/DDBJ whole genome shotgun (WGS) entry which is preliminary data.</text>
</comment>
<organism evidence="2 3">
    <name type="scientific">Rhizocola hellebori</name>
    <dbReference type="NCBI Taxonomy" id="1392758"/>
    <lineage>
        <taxon>Bacteria</taxon>
        <taxon>Bacillati</taxon>
        <taxon>Actinomycetota</taxon>
        <taxon>Actinomycetes</taxon>
        <taxon>Micromonosporales</taxon>
        <taxon>Micromonosporaceae</taxon>
        <taxon>Rhizocola</taxon>
    </lineage>
</organism>
<sequence length="208" mass="21427">MRWAAAGGVAVAALAIWVALGQLSYEFFAIYGADPQAGRWDTAMLLNAMPFVLLVTLIVTGAVFAAFALAGQTRPRFLPIAGLSLVLTAGIAVGGAWLGTAAKQRGLQQAATACSTDERQALQAFGTVPGDGGYGTGMADGTCQGIIAFLADSQADTRLAAVRDTLTAQGWVATATPGEPRTTYTKGGKSLQVTVIRDKAVEVTLSFV</sequence>
<keyword evidence="1" id="KW-1133">Transmembrane helix</keyword>
<feature type="transmembrane region" description="Helical" evidence="1">
    <location>
        <begin position="77"/>
        <end position="98"/>
    </location>
</feature>
<evidence type="ECO:0000256" key="1">
    <source>
        <dbReference type="SAM" id="Phobius"/>
    </source>
</evidence>
<accession>A0A8J3QI97</accession>
<gene>
    <name evidence="2" type="ORF">Rhe02_85990</name>
</gene>
<keyword evidence="1" id="KW-0812">Transmembrane</keyword>
<reference evidence="2" key="1">
    <citation type="submission" date="2021-01" db="EMBL/GenBank/DDBJ databases">
        <title>Whole genome shotgun sequence of Rhizocola hellebori NBRC 109834.</title>
        <authorList>
            <person name="Komaki H."/>
            <person name="Tamura T."/>
        </authorList>
    </citation>
    <scope>NUCLEOTIDE SEQUENCE</scope>
    <source>
        <strain evidence="2">NBRC 109834</strain>
    </source>
</reference>
<evidence type="ECO:0000313" key="3">
    <source>
        <dbReference type="Proteomes" id="UP000612899"/>
    </source>
</evidence>
<dbReference type="EMBL" id="BONY01000097">
    <property type="protein sequence ID" value="GIH10532.1"/>
    <property type="molecule type" value="Genomic_DNA"/>
</dbReference>
<proteinExistence type="predicted"/>
<dbReference type="AlphaFoldDB" id="A0A8J3QI97"/>
<keyword evidence="1" id="KW-0472">Membrane</keyword>
<feature type="transmembrane region" description="Helical" evidence="1">
    <location>
        <begin position="45"/>
        <end position="70"/>
    </location>
</feature>
<protein>
    <submittedName>
        <fullName evidence="2">Uncharacterized protein</fullName>
    </submittedName>
</protein>
<dbReference type="Proteomes" id="UP000612899">
    <property type="component" value="Unassembled WGS sequence"/>
</dbReference>
<keyword evidence="3" id="KW-1185">Reference proteome</keyword>
<name>A0A8J3QI97_9ACTN</name>